<organism evidence="1">
    <name type="scientific">Glycine soja</name>
    <name type="common">Wild soybean</name>
    <dbReference type="NCBI Taxonomy" id="3848"/>
    <lineage>
        <taxon>Eukaryota</taxon>
        <taxon>Viridiplantae</taxon>
        <taxon>Streptophyta</taxon>
        <taxon>Embryophyta</taxon>
        <taxon>Tracheophyta</taxon>
        <taxon>Spermatophyta</taxon>
        <taxon>Magnoliopsida</taxon>
        <taxon>eudicotyledons</taxon>
        <taxon>Gunneridae</taxon>
        <taxon>Pentapetalae</taxon>
        <taxon>rosids</taxon>
        <taxon>fabids</taxon>
        <taxon>Fabales</taxon>
        <taxon>Fabaceae</taxon>
        <taxon>Papilionoideae</taxon>
        <taxon>50 kb inversion clade</taxon>
        <taxon>NPAAA clade</taxon>
        <taxon>indigoferoid/millettioid clade</taxon>
        <taxon>Phaseoleae</taxon>
        <taxon>Glycine</taxon>
        <taxon>Glycine subgen. Soja</taxon>
    </lineage>
</organism>
<proteinExistence type="predicted"/>
<sequence>MQFMSREANIVEVIEGGAKSLFDIIAYAYSDVDHRVWIAIIKCEAPCGSSSPTTQFTKGSITLLM</sequence>
<dbReference type="AlphaFoldDB" id="A0A0B2S621"/>
<reference evidence="1" key="1">
    <citation type="submission" date="2014-07" db="EMBL/GenBank/DDBJ databases">
        <title>Identification of a novel salt tolerance gene in wild soybean by whole-genome sequencing.</title>
        <authorList>
            <person name="Lam H.-M."/>
            <person name="Qi X."/>
            <person name="Li M.-W."/>
            <person name="Liu X."/>
            <person name="Xie M."/>
            <person name="Ni M."/>
            <person name="Xu X."/>
        </authorList>
    </citation>
    <scope>NUCLEOTIDE SEQUENCE [LARGE SCALE GENOMIC DNA]</scope>
    <source>
        <tissue evidence="1">Root</tissue>
    </source>
</reference>
<gene>
    <name evidence="1" type="ORF">glysoja_040569</name>
</gene>
<dbReference type="EMBL" id="KN646249">
    <property type="protein sequence ID" value="KHN39702.1"/>
    <property type="molecule type" value="Genomic_DNA"/>
</dbReference>
<evidence type="ECO:0000313" key="1">
    <source>
        <dbReference type="EMBL" id="KHN39702.1"/>
    </source>
</evidence>
<name>A0A0B2S621_GLYSO</name>
<dbReference type="Proteomes" id="UP000053555">
    <property type="component" value="Unassembled WGS sequence"/>
</dbReference>
<accession>A0A0B2S621</accession>
<protein>
    <submittedName>
        <fullName evidence="1">Uncharacterized protein</fullName>
    </submittedName>
</protein>